<evidence type="ECO:0000313" key="3">
    <source>
        <dbReference type="EMBL" id="NIK87129.1"/>
    </source>
</evidence>
<dbReference type="Pfam" id="PF12951">
    <property type="entry name" value="PATR"/>
    <property type="match status" value="8"/>
</dbReference>
<dbReference type="SMART" id="SM00869">
    <property type="entry name" value="Autotransporter"/>
    <property type="match status" value="1"/>
</dbReference>
<name>A0A846MV76_9PROT</name>
<dbReference type="PANTHER" id="PTHR35037:SF3">
    <property type="entry name" value="C-TERMINAL REGION OF AIDA-LIKE PROTEIN"/>
    <property type="match status" value="1"/>
</dbReference>
<organism evidence="3 4">
    <name type="scientific">Rhizomicrobium palustre</name>
    <dbReference type="NCBI Taxonomy" id="189966"/>
    <lineage>
        <taxon>Bacteria</taxon>
        <taxon>Pseudomonadati</taxon>
        <taxon>Pseudomonadota</taxon>
        <taxon>Alphaproteobacteria</taxon>
        <taxon>Micropepsales</taxon>
        <taxon>Micropepsaceae</taxon>
        <taxon>Rhizomicrobium</taxon>
    </lineage>
</organism>
<dbReference type="InterPro" id="IPR013425">
    <property type="entry name" value="Autotrns_rpt"/>
</dbReference>
<proteinExistence type="predicted"/>
<dbReference type="PANTHER" id="PTHR35037">
    <property type="entry name" value="C-TERMINAL REGION OF AIDA-LIKE PROTEIN"/>
    <property type="match status" value="1"/>
</dbReference>
<dbReference type="PROSITE" id="PS51208">
    <property type="entry name" value="AUTOTRANSPORTER"/>
    <property type="match status" value="1"/>
</dbReference>
<protein>
    <submittedName>
        <fullName evidence="3">Autotransporter-associated beta strand protein</fullName>
    </submittedName>
</protein>
<dbReference type="Gene3D" id="2.40.128.130">
    <property type="entry name" value="Autotransporter beta-domain"/>
    <property type="match status" value="1"/>
</dbReference>
<keyword evidence="4" id="KW-1185">Reference proteome</keyword>
<accession>A0A846MV76</accession>
<dbReference type="AlphaFoldDB" id="A0A846MV76"/>
<gene>
    <name evidence="3" type="ORF">FHS83_000447</name>
</gene>
<dbReference type="InterPro" id="IPR051551">
    <property type="entry name" value="Autotransporter_adhesion"/>
</dbReference>
<dbReference type="EMBL" id="JAASRM010000001">
    <property type="protein sequence ID" value="NIK87129.1"/>
    <property type="molecule type" value="Genomic_DNA"/>
</dbReference>
<dbReference type="Gene3D" id="2.160.20.20">
    <property type="match status" value="4"/>
</dbReference>
<feature type="domain" description="Autotransporter" evidence="2">
    <location>
        <begin position="872"/>
        <end position="1142"/>
    </location>
</feature>
<dbReference type="SUPFAM" id="SSF51126">
    <property type="entry name" value="Pectin lyase-like"/>
    <property type="match status" value="3"/>
</dbReference>
<evidence type="ECO:0000313" key="4">
    <source>
        <dbReference type="Proteomes" id="UP000570514"/>
    </source>
</evidence>
<evidence type="ECO:0000259" key="2">
    <source>
        <dbReference type="PROSITE" id="PS51208"/>
    </source>
</evidence>
<dbReference type="RefSeq" id="WP_167080456.1">
    <property type="nucleotide sequence ID" value="NZ_BAAADC010000001.1"/>
</dbReference>
<dbReference type="InterPro" id="IPR005546">
    <property type="entry name" value="Autotransporte_beta"/>
</dbReference>
<dbReference type="Pfam" id="PF03797">
    <property type="entry name" value="Autotransporter"/>
    <property type="match status" value="1"/>
</dbReference>
<comment type="caution">
    <text evidence="3">The sequence shown here is derived from an EMBL/GenBank/DDBJ whole genome shotgun (WGS) entry which is preliminary data.</text>
</comment>
<sequence>MTETASLAAGSYTFYWSYAAGDYKPYNDGVLFAISGGGTETVSVLANNGDGSNGGTGGGAQAGTVVVGDYGATQWAAYTFTVATSSTYQLSFAAYNWGDTDNSYVPTLYIGASAGTVTGGSTSPIDTNHTYYLASNLGSSVAPDFKGGTLRLNASGTISNAFAVENYTGNTIDAYGNTGNFSGVMSGAGGLTIKDGIGGGKVIFTGANTYTGGTTINSGAVLQIGIGGTTGSIAGNVNDLGTLIFNRNDAITYANVISGTGGLIQAGSGTLTLTGTNTYTGGTTIGAGTLQIGDGNTSGSIAGDIVNNAALAFNRSDAITFAGAISGTGALTQAGSGTLVLTGANTYTGGTTIGAGTLQIGDGNASGSIAGDIVNNAALAFNRSDAITFAGAISGTGTLTQAGSGTLVLTGANTYTGGTTISAGTLQIGDGNTSGSIAGDITNNAALIFNRSDAITYANVISGTGKLTQAGSGTLILTGTNTYSDGTTVSAGTLQIGNGSTSGAITGNVVNNATLAFNRSDSITYGGIISGTGGVSVSGGGTVIVTGNNTYTGQTSIAAGSTLQIGNGGTTGAIVSDVINQGILAFNRSDNVTFNGNVTGSGTLVQNGTGKVIVTTNYTGKTIVNSGTLQIGNGSTSGTVAGNIVNNATVVYGQAATTTYSGVISGAGSLAVSGGGIVILNGSNTYTGPTTVTAGSLIIGDSTHQSATVLSGVTVSNNAIIGGYGLIGGNLLASGGTVSPGNSIGTLTVSGNYSQSSASTLKIEVTPTASDKLLVKGKAQLDGTLAISLLPGTYGTTLYPVLTASSISGTFATVTYTGGDANMAYGVMYGAQEVDLAVTPKASGQIYGDIVSQSLDTAVELNNTTLERLNSSTATGWSAWSKTLAGASHTSGDMSVGSFNAQLWGVISGADYQFSGGTKLSGVFSYTHNQIGVHDQNDKASVEGYFFALASHIPANAFTFDVSAFLQNNVVDTLRRKGGIGDAAGSTNNLVGGGSLQAKYSGGNGDLQPFARLTVASIGTESFTEAGTLGFAVASQTRISVRGSLGLEASHTFLTENGTRILPRLQIGMENEFGEVNRETAITFASTNFLAPAPSPSRFGALVGAGVTAALQNRLELSLDTRGRISANQIDGIVSFGAKYKF</sequence>
<dbReference type="InterPro" id="IPR012332">
    <property type="entry name" value="Autotransporter_pectin_lyase_C"/>
</dbReference>
<dbReference type="Proteomes" id="UP000570514">
    <property type="component" value="Unassembled WGS sequence"/>
</dbReference>
<reference evidence="3 4" key="1">
    <citation type="submission" date="2020-03" db="EMBL/GenBank/DDBJ databases">
        <title>Genomic Encyclopedia of Type Strains, Phase IV (KMG-IV): sequencing the most valuable type-strain genomes for metagenomic binning, comparative biology and taxonomic classification.</title>
        <authorList>
            <person name="Goeker M."/>
        </authorList>
    </citation>
    <scope>NUCLEOTIDE SEQUENCE [LARGE SCALE GENOMIC DNA]</scope>
    <source>
        <strain evidence="3 4">DSM 19867</strain>
    </source>
</reference>
<evidence type="ECO:0000256" key="1">
    <source>
        <dbReference type="ARBA" id="ARBA00022729"/>
    </source>
</evidence>
<dbReference type="SUPFAM" id="SSF103515">
    <property type="entry name" value="Autotransporter"/>
    <property type="match status" value="1"/>
</dbReference>
<dbReference type="InterPro" id="IPR036709">
    <property type="entry name" value="Autotransporte_beta_dom_sf"/>
</dbReference>
<dbReference type="NCBIfam" id="TIGR02601">
    <property type="entry name" value="autotrns_rpt"/>
    <property type="match status" value="7"/>
</dbReference>
<keyword evidence="1" id="KW-0732">Signal</keyword>
<dbReference type="InterPro" id="IPR011050">
    <property type="entry name" value="Pectin_lyase_fold/virulence"/>
</dbReference>